<feature type="chain" id="PRO_5045968893" description="Secreted protein" evidence="1">
    <location>
        <begin position="27"/>
        <end position="154"/>
    </location>
</feature>
<name>A0ABW4J3P4_9ACTN</name>
<keyword evidence="1" id="KW-0732">Signal</keyword>
<keyword evidence="3" id="KW-1185">Reference proteome</keyword>
<evidence type="ECO:0000256" key="1">
    <source>
        <dbReference type="SAM" id="SignalP"/>
    </source>
</evidence>
<evidence type="ECO:0000313" key="2">
    <source>
        <dbReference type="EMBL" id="MFD1662815.1"/>
    </source>
</evidence>
<proteinExistence type="predicted"/>
<dbReference type="RefSeq" id="WP_381091111.1">
    <property type="nucleotide sequence ID" value="NZ_JBHUDX010000105.1"/>
</dbReference>
<dbReference type="Proteomes" id="UP001597261">
    <property type="component" value="Unassembled WGS sequence"/>
</dbReference>
<sequence>MRRHTVSTAVALCAASLLGVMGTASAAPRAAEAAHTAQRQQPVDPVLVDCFWRPQLQPGDFMIACGDGNSLLTSLHWSSWGADSALAEGVNVVNDCVPYCAAGRFHSYRVIVRLDDPQPWKKHPQVRHYTRMSLVYTDGRPAGYGRVETYPLWN</sequence>
<evidence type="ECO:0008006" key="4">
    <source>
        <dbReference type="Google" id="ProtNLM"/>
    </source>
</evidence>
<protein>
    <recommendedName>
        <fullName evidence="4">Secreted protein</fullName>
    </recommendedName>
</protein>
<reference evidence="3" key="1">
    <citation type="journal article" date="2019" name="Int. J. Syst. Evol. Microbiol.">
        <title>The Global Catalogue of Microorganisms (GCM) 10K type strain sequencing project: providing services to taxonomists for standard genome sequencing and annotation.</title>
        <authorList>
            <consortium name="The Broad Institute Genomics Platform"/>
            <consortium name="The Broad Institute Genome Sequencing Center for Infectious Disease"/>
            <person name="Wu L."/>
            <person name="Ma J."/>
        </authorList>
    </citation>
    <scope>NUCLEOTIDE SEQUENCE [LARGE SCALE GENOMIC DNA]</scope>
    <source>
        <strain evidence="3">CGMCC 1.12470</strain>
    </source>
</reference>
<comment type="caution">
    <text evidence="2">The sequence shown here is derived from an EMBL/GenBank/DDBJ whole genome shotgun (WGS) entry which is preliminary data.</text>
</comment>
<organism evidence="2 3">
    <name type="scientific">Streptomyces caeni</name>
    <dbReference type="NCBI Taxonomy" id="2307231"/>
    <lineage>
        <taxon>Bacteria</taxon>
        <taxon>Bacillati</taxon>
        <taxon>Actinomycetota</taxon>
        <taxon>Actinomycetes</taxon>
        <taxon>Kitasatosporales</taxon>
        <taxon>Streptomycetaceae</taxon>
        <taxon>Streptomyces</taxon>
    </lineage>
</organism>
<accession>A0ABW4J3P4</accession>
<gene>
    <name evidence="2" type="ORF">ACFSL4_32775</name>
</gene>
<dbReference type="EMBL" id="JBHUDX010000105">
    <property type="protein sequence ID" value="MFD1662815.1"/>
    <property type="molecule type" value="Genomic_DNA"/>
</dbReference>
<evidence type="ECO:0000313" key="3">
    <source>
        <dbReference type="Proteomes" id="UP001597261"/>
    </source>
</evidence>
<feature type="signal peptide" evidence="1">
    <location>
        <begin position="1"/>
        <end position="26"/>
    </location>
</feature>